<reference evidence="2 3" key="1">
    <citation type="journal article" date="2014" name="Agronomy (Basel)">
        <title>A Draft Genome Sequence for Ensete ventricosum, the Drought-Tolerant Tree Against Hunger.</title>
        <authorList>
            <person name="Harrison J."/>
            <person name="Moore K.A."/>
            <person name="Paszkiewicz K."/>
            <person name="Jones T."/>
            <person name="Grant M."/>
            <person name="Ambacheew D."/>
            <person name="Muzemil S."/>
            <person name="Studholme D.J."/>
        </authorList>
    </citation>
    <scope>NUCLEOTIDE SEQUENCE [LARGE SCALE GENOMIC DNA]</scope>
</reference>
<sequence length="142" mass="15735">MTKLLIFAINIIYVSFSGSSASHSFIVESKAKGMFHGSPAVIKFHIPTKAALQEAYYTPIQPLDVLADKPPEKKFECVRYPHMPAFISSLPKSNHCCAEAVSKVWISGGHSDTGQTVLLPDCDSVENEQEEAVIFSIWWMFA</sequence>
<protein>
    <recommendedName>
        <fullName evidence="4">BURP domain-containing protein</fullName>
    </recommendedName>
</protein>
<keyword evidence="1" id="KW-0732">Signal</keyword>
<comment type="caution">
    <text evidence="2">The sequence shown here is derived from an EMBL/GenBank/DDBJ whole genome shotgun (WGS) entry which is preliminary data.</text>
</comment>
<feature type="chain" id="PRO_5019499597" description="BURP domain-containing protein" evidence="1">
    <location>
        <begin position="22"/>
        <end position="142"/>
    </location>
</feature>
<dbReference type="GO" id="GO:0005783">
    <property type="term" value="C:endoplasmic reticulum"/>
    <property type="evidence" value="ECO:0007669"/>
    <property type="project" value="TreeGrafter"/>
</dbReference>
<evidence type="ECO:0000313" key="2">
    <source>
        <dbReference type="EMBL" id="RRT83294.1"/>
    </source>
</evidence>
<evidence type="ECO:0008006" key="4">
    <source>
        <dbReference type="Google" id="ProtNLM"/>
    </source>
</evidence>
<dbReference type="EMBL" id="AMZH03000521">
    <property type="protein sequence ID" value="RRT83294.1"/>
    <property type="molecule type" value="Genomic_DNA"/>
</dbReference>
<name>A0A427B495_ENSVE</name>
<dbReference type="AlphaFoldDB" id="A0A427B495"/>
<evidence type="ECO:0000313" key="3">
    <source>
        <dbReference type="Proteomes" id="UP000287651"/>
    </source>
</evidence>
<proteinExistence type="predicted"/>
<accession>A0A427B495</accession>
<evidence type="ECO:0000256" key="1">
    <source>
        <dbReference type="SAM" id="SignalP"/>
    </source>
</evidence>
<organism evidence="2 3">
    <name type="scientific">Ensete ventricosum</name>
    <name type="common">Abyssinian banana</name>
    <name type="synonym">Musa ensete</name>
    <dbReference type="NCBI Taxonomy" id="4639"/>
    <lineage>
        <taxon>Eukaryota</taxon>
        <taxon>Viridiplantae</taxon>
        <taxon>Streptophyta</taxon>
        <taxon>Embryophyta</taxon>
        <taxon>Tracheophyta</taxon>
        <taxon>Spermatophyta</taxon>
        <taxon>Magnoliopsida</taxon>
        <taxon>Liliopsida</taxon>
        <taxon>Zingiberales</taxon>
        <taxon>Musaceae</taxon>
        <taxon>Ensete</taxon>
    </lineage>
</organism>
<feature type="signal peptide" evidence="1">
    <location>
        <begin position="1"/>
        <end position="21"/>
    </location>
</feature>
<dbReference type="PANTHER" id="PTHR12861">
    <property type="entry name" value="TRANSLOCON-ASSOCIATED PROTEIN, BETA SUBUNIT PRECURSOR TRAP-BETA SIGNAL SEQUENCE RECEPTOR BETA SUBUNIT"/>
    <property type="match status" value="1"/>
</dbReference>
<gene>
    <name evidence="2" type="ORF">B296_00008605</name>
</gene>
<dbReference type="Proteomes" id="UP000287651">
    <property type="component" value="Unassembled WGS sequence"/>
</dbReference>
<dbReference type="Pfam" id="PF05753">
    <property type="entry name" value="TRAP_beta"/>
    <property type="match status" value="1"/>
</dbReference>
<dbReference type="PANTHER" id="PTHR12861:SF3">
    <property type="entry name" value="TRANSLOCON-ASSOCIATED PROTEIN SUBUNIT BETA"/>
    <property type="match status" value="1"/>
</dbReference>